<evidence type="ECO:0000313" key="3">
    <source>
        <dbReference type="Proteomes" id="UP000620124"/>
    </source>
</evidence>
<evidence type="ECO:0000313" key="2">
    <source>
        <dbReference type="EMBL" id="KAF7356132.1"/>
    </source>
</evidence>
<name>A0A8H6YBL1_9AGAR</name>
<keyword evidence="3" id="KW-1185">Reference proteome</keyword>
<gene>
    <name evidence="2" type="ORF">MVEN_00943800</name>
</gene>
<evidence type="ECO:0000256" key="1">
    <source>
        <dbReference type="SAM" id="Phobius"/>
    </source>
</evidence>
<feature type="transmembrane region" description="Helical" evidence="1">
    <location>
        <begin position="400"/>
        <end position="424"/>
    </location>
</feature>
<feature type="transmembrane region" description="Helical" evidence="1">
    <location>
        <begin position="12"/>
        <end position="33"/>
    </location>
</feature>
<accession>A0A8H6YBL1</accession>
<dbReference type="OrthoDB" id="3227921at2759"/>
<dbReference type="Proteomes" id="UP000620124">
    <property type="component" value="Unassembled WGS sequence"/>
</dbReference>
<dbReference type="AlphaFoldDB" id="A0A8H6YBL1"/>
<keyword evidence="1" id="KW-0472">Membrane</keyword>
<feature type="transmembrane region" description="Helical" evidence="1">
    <location>
        <begin position="86"/>
        <end position="107"/>
    </location>
</feature>
<sequence>MWQVVSYGRASHIAISWAFPSMGLGCLIVVHHISVLFANQKLIAVIDFFFEHLGNYLCASMPSLIEKLLIFCNIGAIILDRTPDIFLLLILSIIPILLTATAAFRIATLYTTPDRFWRQKFAFLGRCSPANPPYTPWRILLNRSLARPLVRGEFIGIIILRALILSGIVLGILTFAVYSIIIVPLQAHIRSDTFTGRLGEPWETDVPDEGAIIAIYDPSNRLSDGHSFTVNVTAFGSDGPTQSSTSCLSSAGDFEGLVYTIAKCPGLSWISITNITVSLTFSPQNTPPLIHVLPGQGDIIDVFKFTDPIPVLPGIRLFAYMTCPSRQIISNPLSLLLAPFNPRRNVEHMEVNTLLNINHLEGSEPFSSTVTLVPRESYPSKWLQERAATPLDGISTVGGLWTFVEGIFVLLFGANIIYFAFGWYETSLYVPGLIDVSQEDDHSPLWESCIYFNAVVSLSDGMKIFPPYMTRGGRPGDTSAGIVAFIRERLVDLDPVEGQDVVTKDLEAQEDARQSKIQANCAPHRPRSLEGDVLLNSAHNESSSTLSGTSSSRGYLIQAGYRLDDISLTD</sequence>
<dbReference type="EMBL" id="JACAZI010000007">
    <property type="protein sequence ID" value="KAF7356132.1"/>
    <property type="molecule type" value="Genomic_DNA"/>
</dbReference>
<feature type="transmembrane region" description="Helical" evidence="1">
    <location>
        <begin position="154"/>
        <end position="181"/>
    </location>
</feature>
<reference evidence="2" key="1">
    <citation type="submission" date="2020-05" db="EMBL/GenBank/DDBJ databases">
        <title>Mycena genomes resolve the evolution of fungal bioluminescence.</title>
        <authorList>
            <person name="Tsai I.J."/>
        </authorList>
    </citation>
    <scope>NUCLEOTIDE SEQUENCE</scope>
    <source>
        <strain evidence="2">CCC161011</strain>
    </source>
</reference>
<feature type="transmembrane region" description="Helical" evidence="1">
    <location>
        <begin position="53"/>
        <end position="79"/>
    </location>
</feature>
<organism evidence="2 3">
    <name type="scientific">Mycena venus</name>
    <dbReference type="NCBI Taxonomy" id="2733690"/>
    <lineage>
        <taxon>Eukaryota</taxon>
        <taxon>Fungi</taxon>
        <taxon>Dikarya</taxon>
        <taxon>Basidiomycota</taxon>
        <taxon>Agaricomycotina</taxon>
        <taxon>Agaricomycetes</taxon>
        <taxon>Agaricomycetidae</taxon>
        <taxon>Agaricales</taxon>
        <taxon>Marasmiineae</taxon>
        <taxon>Mycenaceae</taxon>
        <taxon>Mycena</taxon>
    </lineage>
</organism>
<keyword evidence="1" id="KW-0812">Transmembrane</keyword>
<protein>
    <submittedName>
        <fullName evidence="2">Short-chain dehydrogenase/reductase family protein</fullName>
    </submittedName>
</protein>
<proteinExistence type="predicted"/>
<keyword evidence="1" id="KW-1133">Transmembrane helix</keyword>
<comment type="caution">
    <text evidence="2">The sequence shown here is derived from an EMBL/GenBank/DDBJ whole genome shotgun (WGS) entry which is preliminary data.</text>
</comment>